<dbReference type="InterPro" id="IPR000719">
    <property type="entry name" value="Prot_kinase_dom"/>
</dbReference>
<dbReference type="PROSITE" id="PS00108">
    <property type="entry name" value="PROTEIN_KINASE_ST"/>
    <property type="match status" value="1"/>
</dbReference>
<dbReference type="PANTHER" id="PTHR27007">
    <property type="match status" value="1"/>
</dbReference>
<feature type="chain" id="PRO_5040789676" description="Protein kinase domain-containing protein" evidence="18">
    <location>
        <begin position="25"/>
        <end position="549"/>
    </location>
</feature>
<protein>
    <recommendedName>
        <fullName evidence="19">Protein kinase domain-containing protein</fullName>
    </recommendedName>
</protein>
<name>A0A9W7JFR8_HIBTR</name>
<keyword evidence="4" id="KW-1003">Cell membrane</keyword>
<evidence type="ECO:0000256" key="18">
    <source>
        <dbReference type="SAM" id="SignalP"/>
    </source>
</evidence>
<dbReference type="Pfam" id="PF00188">
    <property type="entry name" value="CAP"/>
    <property type="match status" value="1"/>
</dbReference>
<dbReference type="InterPro" id="IPR011009">
    <property type="entry name" value="Kinase-like_dom_sf"/>
</dbReference>
<dbReference type="AlphaFoldDB" id="A0A9W7JFR8"/>
<evidence type="ECO:0000313" key="20">
    <source>
        <dbReference type="EMBL" id="GMJ14482.1"/>
    </source>
</evidence>
<feature type="transmembrane region" description="Helical" evidence="17">
    <location>
        <begin position="168"/>
        <end position="192"/>
    </location>
</feature>
<keyword evidence="15" id="KW-0325">Glycoprotein</keyword>
<dbReference type="InterPro" id="IPR008271">
    <property type="entry name" value="Ser/Thr_kinase_AS"/>
</dbReference>
<evidence type="ECO:0000256" key="15">
    <source>
        <dbReference type="ARBA" id="ARBA00023180"/>
    </source>
</evidence>
<dbReference type="PROSITE" id="PS00107">
    <property type="entry name" value="PROTEIN_KINASE_ATP"/>
    <property type="match status" value="1"/>
</dbReference>
<gene>
    <name evidence="20" type="ORF">HRI_005117400</name>
</gene>
<evidence type="ECO:0000256" key="1">
    <source>
        <dbReference type="ARBA" id="ARBA00004251"/>
    </source>
</evidence>
<feature type="binding site" evidence="16">
    <location>
        <position position="267"/>
    </location>
    <ligand>
        <name>ATP</name>
        <dbReference type="ChEBI" id="CHEBI:30616"/>
    </ligand>
</feature>
<dbReference type="CDD" id="cd14066">
    <property type="entry name" value="STKc_IRAK"/>
    <property type="match status" value="1"/>
</dbReference>
<dbReference type="OrthoDB" id="4062651at2759"/>
<keyword evidence="12 17" id="KW-1133">Transmembrane helix</keyword>
<keyword evidence="10" id="KW-0418">Kinase</keyword>
<comment type="subcellular location">
    <subcellularLocation>
        <location evidence="1">Cell membrane</location>
        <topology evidence="1">Single-pass type I membrane protein</topology>
    </subcellularLocation>
</comment>
<evidence type="ECO:0000256" key="13">
    <source>
        <dbReference type="ARBA" id="ARBA00023136"/>
    </source>
</evidence>
<dbReference type="FunFam" id="3.30.200.20:FF:000168">
    <property type="entry name" value="L-type lectin-domain containing receptor kinase IX.1"/>
    <property type="match status" value="1"/>
</dbReference>
<sequence length="549" mass="60593">MNMLHISLTHWIQALTLLVFRVSCHDLAKELLDAHNAARRGVGVPPMSWDNVLADFALNYSQGQINNCIELEVAVVPSGQNLAWGNINDFSATEAVRLWVDQKKCSNNSGTLIVCYYYPAGNVPGKRPTEGIESLVQTPPVAPVSPIPSSPFTRVTWINSTPKRSKSMAGLVIGLSIGLTFGIPLLITCFILRQKRKRAKESDDDRSVFDTLFNDEFGNGIGPRKFSLNELARATSDFSTENKLGEGGFGSVYRGFLRDLDTYIAVKRVSKASKQGIKEYASEVKIISRLRHKNLVKLIGWCHDRGELLLVYEFMPNGSLDTHLFKGKSLLTWETRYKIVQDLASALLYLHEEGDYCVLHRDIKTNNIMLDSSFNAKLGDFGLARLVDHSKGLKNTLLAGTVGYIAPECSSSGKASKESYVYSLGVVALEIACGRRSIEPKFQDSGAVLVPWVWESYGNGKVLDVADKKIGMGFDPKQMECLVIVGLWCAHPSHDQRPTIRQVIQALHFEAPLPDLPSTMPVLSYNAPTAPCTGSSNPLVSNITLTFPR</sequence>
<evidence type="ECO:0000256" key="17">
    <source>
        <dbReference type="SAM" id="Phobius"/>
    </source>
</evidence>
<dbReference type="GO" id="GO:0030246">
    <property type="term" value="F:carbohydrate binding"/>
    <property type="evidence" value="ECO:0007669"/>
    <property type="project" value="UniProtKB-KW"/>
</dbReference>
<keyword evidence="9 16" id="KW-0547">Nucleotide-binding</keyword>
<dbReference type="SUPFAM" id="SSF56112">
    <property type="entry name" value="Protein kinase-like (PK-like)"/>
    <property type="match status" value="1"/>
</dbReference>
<keyword evidence="13 17" id="KW-0472">Membrane</keyword>
<evidence type="ECO:0000256" key="14">
    <source>
        <dbReference type="ARBA" id="ARBA00023170"/>
    </source>
</evidence>
<dbReference type="SUPFAM" id="SSF55797">
    <property type="entry name" value="PR-1-like"/>
    <property type="match status" value="1"/>
</dbReference>
<dbReference type="PROSITE" id="PS50011">
    <property type="entry name" value="PROTEIN_KINASE_DOM"/>
    <property type="match status" value="1"/>
</dbReference>
<dbReference type="GO" id="GO:0002229">
    <property type="term" value="P:defense response to oomycetes"/>
    <property type="evidence" value="ECO:0007669"/>
    <property type="project" value="UniProtKB-ARBA"/>
</dbReference>
<keyword evidence="7 18" id="KW-0732">Signal</keyword>
<comment type="similarity">
    <text evidence="3">In the C-terminal section; belongs to the protein kinase superfamily. Ser/Thr protein kinase family.</text>
</comment>
<dbReference type="GO" id="GO:0005886">
    <property type="term" value="C:plasma membrane"/>
    <property type="evidence" value="ECO:0007669"/>
    <property type="project" value="UniProtKB-SubCell"/>
</dbReference>
<evidence type="ECO:0000313" key="21">
    <source>
        <dbReference type="Proteomes" id="UP001165190"/>
    </source>
</evidence>
<evidence type="ECO:0000256" key="6">
    <source>
        <dbReference type="ARBA" id="ARBA00022692"/>
    </source>
</evidence>
<dbReference type="Gene3D" id="1.10.510.10">
    <property type="entry name" value="Transferase(Phosphotransferase) domain 1"/>
    <property type="match status" value="1"/>
</dbReference>
<evidence type="ECO:0000259" key="19">
    <source>
        <dbReference type="PROSITE" id="PS50011"/>
    </source>
</evidence>
<feature type="domain" description="Protein kinase" evidence="19">
    <location>
        <begin position="238"/>
        <end position="511"/>
    </location>
</feature>
<keyword evidence="21" id="KW-1185">Reference proteome</keyword>
<evidence type="ECO:0000256" key="10">
    <source>
        <dbReference type="ARBA" id="ARBA00022777"/>
    </source>
</evidence>
<comment type="similarity">
    <text evidence="2">In the N-terminal section; belongs to the leguminous lectin family.</text>
</comment>
<dbReference type="GO" id="GO:0005524">
    <property type="term" value="F:ATP binding"/>
    <property type="evidence" value="ECO:0007669"/>
    <property type="project" value="UniProtKB-UniRule"/>
</dbReference>
<keyword evidence="11 16" id="KW-0067">ATP-binding</keyword>
<feature type="signal peptide" evidence="18">
    <location>
        <begin position="1"/>
        <end position="24"/>
    </location>
</feature>
<dbReference type="GO" id="GO:0004672">
    <property type="term" value="F:protein kinase activity"/>
    <property type="evidence" value="ECO:0007669"/>
    <property type="project" value="InterPro"/>
</dbReference>
<proteinExistence type="inferred from homology"/>
<evidence type="ECO:0000256" key="9">
    <source>
        <dbReference type="ARBA" id="ARBA00022741"/>
    </source>
</evidence>
<dbReference type="Proteomes" id="UP001165190">
    <property type="component" value="Unassembled WGS sequence"/>
</dbReference>
<dbReference type="InterPro" id="IPR014044">
    <property type="entry name" value="CAP_dom"/>
</dbReference>
<dbReference type="Pfam" id="PF00069">
    <property type="entry name" value="Pkinase"/>
    <property type="match status" value="1"/>
</dbReference>
<accession>A0A9W7JFR8</accession>
<keyword evidence="14" id="KW-0675">Receptor</keyword>
<dbReference type="Gene3D" id="3.40.33.10">
    <property type="entry name" value="CAP"/>
    <property type="match status" value="1"/>
</dbReference>
<dbReference type="EMBL" id="BSYR01000069">
    <property type="protein sequence ID" value="GMJ14482.1"/>
    <property type="molecule type" value="Genomic_DNA"/>
</dbReference>
<dbReference type="SMART" id="SM00220">
    <property type="entry name" value="S_TKc"/>
    <property type="match status" value="1"/>
</dbReference>
<dbReference type="InterPro" id="IPR017441">
    <property type="entry name" value="Protein_kinase_ATP_BS"/>
</dbReference>
<evidence type="ECO:0000256" key="11">
    <source>
        <dbReference type="ARBA" id="ARBA00022840"/>
    </source>
</evidence>
<dbReference type="SMART" id="SM00198">
    <property type="entry name" value="SCP"/>
    <property type="match status" value="1"/>
</dbReference>
<dbReference type="Gene3D" id="3.30.200.20">
    <property type="entry name" value="Phosphorylase Kinase, domain 1"/>
    <property type="match status" value="1"/>
</dbReference>
<evidence type="ECO:0000256" key="4">
    <source>
        <dbReference type="ARBA" id="ARBA00022475"/>
    </source>
</evidence>
<evidence type="ECO:0000256" key="2">
    <source>
        <dbReference type="ARBA" id="ARBA00008536"/>
    </source>
</evidence>
<reference evidence="20" key="1">
    <citation type="submission" date="2023-05" db="EMBL/GenBank/DDBJ databases">
        <title>Genome and transcriptome analyses reveal genes involved in the formation of fine ridges on petal epidermal cells in Hibiscus trionum.</title>
        <authorList>
            <person name="Koshimizu S."/>
            <person name="Masuda S."/>
            <person name="Ishii T."/>
            <person name="Shirasu K."/>
            <person name="Hoshino A."/>
            <person name="Arita M."/>
        </authorList>
    </citation>
    <scope>NUCLEOTIDE SEQUENCE</scope>
    <source>
        <strain evidence="20">Hamamatsu line</strain>
    </source>
</reference>
<evidence type="ECO:0000256" key="8">
    <source>
        <dbReference type="ARBA" id="ARBA00022734"/>
    </source>
</evidence>
<evidence type="ECO:0000256" key="7">
    <source>
        <dbReference type="ARBA" id="ARBA00022729"/>
    </source>
</evidence>
<keyword evidence="8" id="KW-0430">Lectin</keyword>
<evidence type="ECO:0000256" key="16">
    <source>
        <dbReference type="PROSITE-ProRule" id="PRU10141"/>
    </source>
</evidence>
<comment type="caution">
    <text evidence="20">The sequence shown here is derived from an EMBL/GenBank/DDBJ whole genome shotgun (WGS) entry which is preliminary data.</text>
</comment>
<evidence type="ECO:0000256" key="3">
    <source>
        <dbReference type="ARBA" id="ARBA00010217"/>
    </source>
</evidence>
<keyword evidence="6 17" id="KW-0812">Transmembrane</keyword>
<dbReference type="InterPro" id="IPR035940">
    <property type="entry name" value="CAP_sf"/>
</dbReference>
<organism evidence="20 21">
    <name type="scientific">Hibiscus trionum</name>
    <name type="common">Flower of an hour</name>
    <dbReference type="NCBI Taxonomy" id="183268"/>
    <lineage>
        <taxon>Eukaryota</taxon>
        <taxon>Viridiplantae</taxon>
        <taxon>Streptophyta</taxon>
        <taxon>Embryophyta</taxon>
        <taxon>Tracheophyta</taxon>
        <taxon>Spermatophyta</taxon>
        <taxon>Magnoliopsida</taxon>
        <taxon>eudicotyledons</taxon>
        <taxon>Gunneridae</taxon>
        <taxon>Pentapetalae</taxon>
        <taxon>rosids</taxon>
        <taxon>malvids</taxon>
        <taxon>Malvales</taxon>
        <taxon>Malvaceae</taxon>
        <taxon>Malvoideae</taxon>
        <taxon>Hibiscus</taxon>
    </lineage>
</organism>
<dbReference type="FunFam" id="1.10.510.10:FF:000240">
    <property type="entry name" value="Lectin-domain containing receptor kinase A4.3"/>
    <property type="match status" value="1"/>
</dbReference>
<evidence type="ECO:0000256" key="5">
    <source>
        <dbReference type="ARBA" id="ARBA00022679"/>
    </source>
</evidence>
<evidence type="ECO:0000256" key="12">
    <source>
        <dbReference type="ARBA" id="ARBA00022989"/>
    </source>
</evidence>
<dbReference type="InterPro" id="IPR050528">
    <property type="entry name" value="L-type_Lectin-RKs"/>
</dbReference>
<keyword evidence="5" id="KW-0808">Transferase</keyword>